<name>A0ABP0F1K6_CLALP</name>
<organism evidence="10 11">
    <name type="scientific">Clavelina lepadiformis</name>
    <name type="common">Light-bulb sea squirt</name>
    <name type="synonym">Ascidia lepadiformis</name>
    <dbReference type="NCBI Taxonomy" id="159417"/>
    <lineage>
        <taxon>Eukaryota</taxon>
        <taxon>Metazoa</taxon>
        <taxon>Chordata</taxon>
        <taxon>Tunicata</taxon>
        <taxon>Ascidiacea</taxon>
        <taxon>Aplousobranchia</taxon>
        <taxon>Clavelinidae</taxon>
        <taxon>Clavelina</taxon>
    </lineage>
</organism>
<dbReference type="Proteomes" id="UP001642483">
    <property type="component" value="Unassembled WGS sequence"/>
</dbReference>
<sequence length="343" mass="37528">MAENGAGCRNCSDGYISTKAAWWKLAVLVCGCATFAIYADSQRYTSSPIKIVFFVAFVISWAISLLIFFAKLTGLSVHMNCPCLSFDTFDYFWSWLSSVNYVWSSVILACFYDQNCDPGCGGSGRFCSCAKLLTALLLGFLTAFVYILEAQNLRLYAPVGIGYGTSWRGMWKMLVLVIGGVAFGFLVQAGYYCDSVKQGCTITRTSVLAVWCLAWAVSCLFYLLHVSSLLSVNGQHRLGQVEFFLSALSCLLYLVGACAYAVFMDCTSFNTFRCRSQLAADICGFVAAILFAIDASYLRNHLPGWCIRTTASSDGGAATNRTTEIINANCVCTILRHLAVLLV</sequence>
<evidence type="ECO:0000313" key="10">
    <source>
        <dbReference type="EMBL" id="CAK8673589.1"/>
    </source>
</evidence>
<evidence type="ECO:0000256" key="1">
    <source>
        <dbReference type="ARBA" id="ARBA00004141"/>
    </source>
</evidence>
<evidence type="ECO:0000256" key="2">
    <source>
        <dbReference type="ARBA" id="ARBA00022692"/>
    </source>
</evidence>
<evidence type="ECO:0000259" key="9">
    <source>
        <dbReference type="PROSITE" id="PS51225"/>
    </source>
</evidence>
<keyword evidence="11" id="KW-1185">Reference proteome</keyword>
<keyword evidence="3" id="KW-0677">Repeat</keyword>
<keyword evidence="2 7" id="KW-0812">Transmembrane</keyword>
<evidence type="ECO:0000256" key="6">
    <source>
        <dbReference type="ARBA" id="ARBA00034721"/>
    </source>
</evidence>
<evidence type="ECO:0000256" key="7">
    <source>
        <dbReference type="PROSITE-ProRule" id="PRU00581"/>
    </source>
</evidence>
<accession>A0ABP0F1K6</accession>
<keyword evidence="4 8" id="KW-1133">Transmembrane helix</keyword>
<feature type="domain" description="MARVEL" evidence="9">
    <location>
        <begin position="163"/>
        <end position="303"/>
    </location>
</feature>
<comment type="similarity">
    <text evidence="6">Belongs to the MAL family.</text>
</comment>
<feature type="transmembrane region" description="Helical" evidence="8">
    <location>
        <begin position="92"/>
        <end position="112"/>
    </location>
</feature>
<feature type="transmembrane region" description="Helical" evidence="8">
    <location>
        <begin position="278"/>
        <end position="298"/>
    </location>
</feature>
<reference evidence="10 11" key="1">
    <citation type="submission" date="2024-02" db="EMBL/GenBank/DDBJ databases">
        <authorList>
            <person name="Daric V."/>
            <person name="Darras S."/>
        </authorList>
    </citation>
    <scope>NUCLEOTIDE SEQUENCE [LARGE SCALE GENOMIC DNA]</scope>
</reference>
<evidence type="ECO:0000256" key="3">
    <source>
        <dbReference type="ARBA" id="ARBA00022737"/>
    </source>
</evidence>
<feature type="transmembrane region" description="Helical" evidence="8">
    <location>
        <begin position="20"/>
        <end position="39"/>
    </location>
</feature>
<feature type="transmembrane region" description="Helical" evidence="8">
    <location>
        <begin position="205"/>
        <end position="224"/>
    </location>
</feature>
<dbReference type="PANTHER" id="PTHR17068:SF11">
    <property type="entry name" value="MYELOID-ASSOCIATED DIFFERENTIATION MARKER-LIKE PROTEIN 2"/>
    <property type="match status" value="1"/>
</dbReference>
<dbReference type="EMBL" id="CAWYQH010000002">
    <property type="protein sequence ID" value="CAK8673589.1"/>
    <property type="molecule type" value="Genomic_DNA"/>
</dbReference>
<dbReference type="InterPro" id="IPR008253">
    <property type="entry name" value="Marvel"/>
</dbReference>
<protein>
    <recommendedName>
        <fullName evidence="9">MARVEL domain-containing protein</fullName>
    </recommendedName>
</protein>
<evidence type="ECO:0000256" key="4">
    <source>
        <dbReference type="ARBA" id="ARBA00022989"/>
    </source>
</evidence>
<feature type="transmembrane region" description="Helical" evidence="8">
    <location>
        <begin position="244"/>
        <end position="266"/>
    </location>
</feature>
<keyword evidence="5 7" id="KW-0472">Membrane</keyword>
<feature type="transmembrane region" description="Helical" evidence="8">
    <location>
        <begin position="51"/>
        <end position="72"/>
    </location>
</feature>
<gene>
    <name evidence="10" type="ORF">CVLEPA_LOCUS3365</name>
</gene>
<proteinExistence type="inferred from homology"/>
<evidence type="ECO:0000256" key="5">
    <source>
        <dbReference type="ARBA" id="ARBA00023136"/>
    </source>
</evidence>
<comment type="subcellular location">
    <subcellularLocation>
        <location evidence="1">Membrane</location>
        <topology evidence="1">Multi-pass membrane protein</topology>
    </subcellularLocation>
</comment>
<dbReference type="InterPro" id="IPR047123">
    <property type="entry name" value="MYADM-like"/>
</dbReference>
<evidence type="ECO:0000256" key="8">
    <source>
        <dbReference type="SAM" id="Phobius"/>
    </source>
</evidence>
<feature type="transmembrane region" description="Helical" evidence="8">
    <location>
        <begin position="170"/>
        <end position="193"/>
    </location>
</feature>
<comment type="caution">
    <text evidence="10">The sequence shown here is derived from an EMBL/GenBank/DDBJ whole genome shotgun (WGS) entry which is preliminary data.</text>
</comment>
<dbReference type="Pfam" id="PF01284">
    <property type="entry name" value="MARVEL"/>
    <property type="match status" value="1"/>
</dbReference>
<feature type="transmembrane region" description="Helical" evidence="8">
    <location>
        <begin position="132"/>
        <end position="150"/>
    </location>
</feature>
<dbReference type="PANTHER" id="PTHR17068">
    <property type="entry name" value="MYELOID-ASSOCIATED DIFFERENTIATION MARKER MYADM FAMILY MEMBER"/>
    <property type="match status" value="1"/>
</dbReference>
<dbReference type="PROSITE" id="PS51225">
    <property type="entry name" value="MARVEL"/>
    <property type="match status" value="1"/>
</dbReference>
<evidence type="ECO:0000313" key="11">
    <source>
        <dbReference type="Proteomes" id="UP001642483"/>
    </source>
</evidence>